<evidence type="ECO:0000259" key="2">
    <source>
        <dbReference type="Pfam" id="PF01571"/>
    </source>
</evidence>
<dbReference type="InterPro" id="IPR028896">
    <property type="entry name" value="GcvT/YgfZ/DmdA"/>
</dbReference>
<proteinExistence type="predicted"/>
<dbReference type="Pfam" id="PF01571">
    <property type="entry name" value="GCV_T"/>
    <property type="match status" value="1"/>
</dbReference>
<dbReference type="InterPro" id="IPR029043">
    <property type="entry name" value="GcvT/YgfZ_C"/>
</dbReference>
<protein>
    <submittedName>
        <fullName evidence="3">Aminomethyltransferase family protein</fullName>
    </submittedName>
</protein>
<dbReference type="EMBL" id="JBGOSP010000013">
    <property type="protein sequence ID" value="MFA3839526.1"/>
    <property type="molecule type" value="Genomic_DNA"/>
</dbReference>
<organism evidence="3 4">
    <name type="scientific">Streptomyces aureus</name>
    <dbReference type="NCBI Taxonomy" id="193461"/>
    <lineage>
        <taxon>Bacteria</taxon>
        <taxon>Bacillati</taxon>
        <taxon>Actinomycetota</taxon>
        <taxon>Actinomycetes</taxon>
        <taxon>Kitasatosporales</taxon>
        <taxon>Streptomycetaceae</taxon>
        <taxon>Streptomyces</taxon>
    </lineage>
</organism>
<gene>
    <name evidence="3" type="ORF">ACEG43_25695</name>
</gene>
<dbReference type="InterPro" id="IPR027266">
    <property type="entry name" value="TrmE/GcvT-like"/>
</dbReference>
<dbReference type="SUPFAM" id="SSF103025">
    <property type="entry name" value="Folate-binding domain"/>
    <property type="match status" value="1"/>
</dbReference>
<sequence>MTQSSAVEEPTAVDPPSATADTGGDRQPPAWPGTPFAGRTQELNQNAMWMLWGGKMISDIFTDLDREIGAIRSSVAMVDMSPLSKYDITGPDALDAVNRIITRDARKLEIGQTYYTPWCNEQGRLVNDGLVIRVDESTYRISADPNLDWLTARCASFDAKVIDVTDAYAILTIQGPRSTEVLASVTGSSWDDLKFSRLARTRIAGHDVDVLRQGFTGEIGYEIWIAAAYAVDVWDAVAAAGAPFGIEPAGAAAEDIARVEAGLLIVGYDYSAAGTDGQGASVQLGASYDASPFELGLGKFVDFSKDDFIGRAALEREAAEGSRTRLVGLEIDWRRLSQECERLGFAPLDLGRVRWEPVPLAGDGDPNRRASSVTWSRTTRKLVAFGHVSPQEAQQESVTLLWPVADSTVSVPARVVQPPFVSRRRSTSLG</sequence>
<feature type="region of interest" description="Disordered" evidence="1">
    <location>
        <begin position="1"/>
        <end position="38"/>
    </location>
</feature>
<comment type="caution">
    <text evidence="3">The sequence shown here is derived from an EMBL/GenBank/DDBJ whole genome shotgun (WGS) entry which is preliminary data.</text>
</comment>
<evidence type="ECO:0000313" key="4">
    <source>
        <dbReference type="Proteomes" id="UP001571476"/>
    </source>
</evidence>
<keyword evidence="4" id="KW-1185">Reference proteome</keyword>
<dbReference type="Gene3D" id="3.30.1360.120">
    <property type="entry name" value="Probable tRNA modification gtpase trme, domain 1"/>
    <property type="match status" value="1"/>
</dbReference>
<dbReference type="InterPro" id="IPR006222">
    <property type="entry name" value="GCVT_N"/>
</dbReference>
<evidence type="ECO:0000313" key="3">
    <source>
        <dbReference type="EMBL" id="MFA3839526.1"/>
    </source>
</evidence>
<dbReference type="PANTHER" id="PTHR43757:SF2">
    <property type="entry name" value="AMINOMETHYLTRANSFERASE, MITOCHONDRIAL"/>
    <property type="match status" value="1"/>
</dbReference>
<dbReference type="RefSeq" id="WP_372564312.1">
    <property type="nucleotide sequence ID" value="NZ_JBGOSP010000013.1"/>
</dbReference>
<dbReference type="SUPFAM" id="SSF101790">
    <property type="entry name" value="Aminomethyltransferase beta-barrel domain"/>
    <property type="match status" value="1"/>
</dbReference>
<accession>A0ABV4SM38</accession>
<evidence type="ECO:0000256" key="1">
    <source>
        <dbReference type="SAM" id="MobiDB-lite"/>
    </source>
</evidence>
<reference evidence="3 4" key="1">
    <citation type="submission" date="2024-08" db="EMBL/GenBank/DDBJ databases">
        <title>Genome sequence of Streptomyces aureus CACIA-1.46HGO.</title>
        <authorList>
            <person name="Evangelista-Martinez Z."/>
        </authorList>
    </citation>
    <scope>NUCLEOTIDE SEQUENCE [LARGE SCALE GENOMIC DNA]</scope>
    <source>
        <strain evidence="3 4">CACIA-1.46HGO</strain>
    </source>
</reference>
<name>A0ABV4SM38_9ACTN</name>
<dbReference type="PANTHER" id="PTHR43757">
    <property type="entry name" value="AMINOMETHYLTRANSFERASE"/>
    <property type="match status" value="1"/>
</dbReference>
<feature type="domain" description="GCVT N-terminal" evidence="2">
    <location>
        <begin position="60"/>
        <end position="273"/>
    </location>
</feature>
<dbReference type="Proteomes" id="UP001571476">
    <property type="component" value="Unassembled WGS sequence"/>
</dbReference>